<protein>
    <submittedName>
        <fullName evidence="1">Uncharacterized protein</fullName>
    </submittedName>
</protein>
<accession>A0A0A9HPD4</accession>
<sequence>MEEVRALPLSWTTHLMIPTGVLYEGFRSLRSRRLKRMKGGKTMSPDGIPIEVWRYLRDIAIV</sequence>
<dbReference type="AlphaFoldDB" id="A0A0A9HPD4"/>
<dbReference type="EMBL" id="GBRH01160217">
    <property type="protein sequence ID" value="JAE37679.1"/>
    <property type="molecule type" value="Transcribed_RNA"/>
</dbReference>
<reference evidence="1" key="1">
    <citation type="submission" date="2014-09" db="EMBL/GenBank/DDBJ databases">
        <authorList>
            <person name="Magalhaes I.L.F."/>
            <person name="Oliveira U."/>
            <person name="Santos F.R."/>
            <person name="Vidigal T.H.D.A."/>
            <person name="Brescovit A.D."/>
            <person name="Santos A.J."/>
        </authorList>
    </citation>
    <scope>NUCLEOTIDE SEQUENCE</scope>
    <source>
        <tissue evidence="1">Shoot tissue taken approximately 20 cm above the soil surface</tissue>
    </source>
</reference>
<proteinExistence type="predicted"/>
<name>A0A0A9HPD4_ARUDO</name>
<evidence type="ECO:0000313" key="1">
    <source>
        <dbReference type="EMBL" id="JAE37679.1"/>
    </source>
</evidence>
<organism evidence="1">
    <name type="scientific">Arundo donax</name>
    <name type="common">Giant reed</name>
    <name type="synonym">Donax arundinaceus</name>
    <dbReference type="NCBI Taxonomy" id="35708"/>
    <lineage>
        <taxon>Eukaryota</taxon>
        <taxon>Viridiplantae</taxon>
        <taxon>Streptophyta</taxon>
        <taxon>Embryophyta</taxon>
        <taxon>Tracheophyta</taxon>
        <taxon>Spermatophyta</taxon>
        <taxon>Magnoliopsida</taxon>
        <taxon>Liliopsida</taxon>
        <taxon>Poales</taxon>
        <taxon>Poaceae</taxon>
        <taxon>PACMAD clade</taxon>
        <taxon>Arundinoideae</taxon>
        <taxon>Arundineae</taxon>
        <taxon>Arundo</taxon>
    </lineage>
</organism>
<reference evidence="1" key="2">
    <citation type="journal article" date="2015" name="Data Brief">
        <title>Shoot transcriptome of the giant reed, Arundo donax.</title>
        <authorList>
            <person name="Barrero R.A."/>
            <person name="Guerrero F.D."/>
            <person name="Moolhuijzen P."/>
            <person name="Goolsby J.A."/>
            <person name="Tidwell J."/>
            <person name="Bellgard S.E."/>
            <person name="Bellgard M.I."/>
        </authorList>
    </citation>
    <scope>NUCLEOTIDE SEQUENCE</scope>
    <source>
        <tissue evidence="1">Shoot tissue taken approximately 20 cm above the soil surface</tissue>
    </source>
</reference>